<keyword evidence="2" id="KW-0732">Signal</keyword>
<feature type="chain" id="PRO_5046097569" description="DUF2167 domain-containing protein" evidence="2">
    <location>
        <begin position="23"/>
        <end position="281"/>
    </location>
</feature>
<sequence length="281" mass="30799">MKKFLAAAGLLAVLWTGGTVQAQEGGAPAVEFDWQRGPSTGAIGKRAAIQIPEGYVFLDADETRRYVEWTENIPSGEEYLFGPTTDEWEAYFSFYDEGYVKDTEALDADALLATLREGQEASNEERRSRGWPELHIDGWQVPPRYNAETRALEWATRLTEPASGNVTINYNTRVLGRKGTMSVQVVARPDNFETGLAEFKSSMDGFAYNAGERYADYVPGDRVAEYGLAALITGGAVAVAGKKGFFGAIAAFLAASWKLLLAGLVGLGVWLKSLFKKKDQR</sequence>
<evidence type="ECO:0000313" key="4">
    <source>
        <dbReference type="Proteomes" id="UP000680116"/>
    </source>
</evidence>
<accession>A0ABM8UCK3</accession>
<evidence type="ECO:0000256" key="1">
    <source>
        <dbReference type="SAM" id="Phobius"/>
    </source>
</evidence>
<keyword evidence="4" id="KW-1185">Reference proteome</keyword>
<feature type="transmembrane region" description="Helical" evidence="1">
    <location>
        <begin position="245"/>
        <end position="271"/>
    </location>
</feature>
<evidence type="ECO:0000256" key="2">
    <source>
        <dbReference type="SAM" id="SignalP"/>
    </source>
</evidence>
<dbReference type="InterPro" id="IPR018682">
    <property type="entry name" value="DUF2167_membr"/>
</dbReference>
<evidence type="ECO:0000313" key="3">
    <source>
        <dbReference type="EMBL" id="CAG4968852.1"/>
    </source>
</evidence>
<feature type="signal peptide" evidence="2">
    <location>
        <begin position="1"/>
        <end position="22"/>
    </location>
</feature>
<keyword evidence="1" id="KW-0812">Transmembrane</keyword>
<evidence type="ECO:0008006" key="5">
    <source>
        <dbReference type="Google" id="ProtNLM"/>
    </source>
</evidence>
<proteinExistence type="predicted"/>
<name>A0ABM8UCK3_9GAMM</name>
<gene>
    <name evidence="3" type="ORF">LYB30171_00367</name>
</gene>
<organism evidence="3 4">
    <name type="scientific">Novilysobacter luteus</name>
    <dbReference type="NCBI Taxonomy" id="2822368"/>
    <lineage>
        <taxon>Bacteria</taxon>
        <taxon>Pseudomonadati</taxon>
        <taxon>Pseudomonadota</taxon>
        <taxon>Gammaproteobacteria</taxon>
        <taxon>Lysobacterales</taxon>
        <taxon>Lysobacteraceae</taxon>
        <taxon>Novilysobacter</taxon>
    </lineage>
</organism>
<keyword evidence="1" id="KW-0472">Membrane</keyword>
<dbReference type="Proteomes" id="UP000680116">
    <property type="component" value="Chromosome"/>
</dbReference>
<protein>
    <recommendedName>
        <fullName evidence="5">DUF2167 domain-containing protein</fullName>
    </recommendedName>
</protein>
<dbReference type="RefSeq" id="WP_215219385.1">
    <property type="nucleotide sequence ID" value="NZ_OU015430.1"/>
</dbReference>
<dbReference type="Pfam" id="PF09935">
    <property type="entry name" value="DUF2167"/>
    <property type="match status" value="1"/>
</dbReference>
<keyword evidence="1" id="KW-1133">Transmembrane helix</keyword>
<dbReference type="EMBL" id="OU015430">
    <property type="protein sequence ID" value="CAG4968852.1"/>
    <property type="molecule type" value="Genomic_DNA"/>
</dbReference>
<reference evidence="3 4" key="1">
    <citation type="submission" date="2021-04" db="EMBL/GenBank/DDBJ databases">
        <authorList>
            <person name="Rodrigo-Torres L."/>
            <person name="Arahal R. D."/>
            <person name="Lucena T."/>
        </authorList>
    </citation>
    <scope>NUCLEOTIDE SEQUENCE [LARGE SCALE GENOMIC DNA]</scope>
    <source>
        <strain evidence="3 4">CECT 30171</strain>
    </source>
</reference>